<dbReference type="OrthoDB" id="9798386at2"/>
<evidence type="ECO:0000256" key="2">
    <source>
        <dbReference type="ARBA" id="ARBA00022670"/>
    </source>
</evidence>
<dbReference type="PANTHER" id="PTHR14218:SF15">
    <property type="entry name" value="TRIPEPTIDYL-PEPTIDASE 1"/>
    <property type="match status" value="1"/>
</dbReference>
<dbReference type="Gene3D" id="3.40.50.200">
    <property type="entry name" value="Peptidase S8/S53 domain"/>
    <property type="match status" value="1"/>
</dbReference>
<evidence type="ECO:0000256" key="1">
    <source>
        <dbReference type="ARBA" id="ARBA00001913"/>
    </source>
</evidence>
<gene>
    <name evidence="11" type="ORF">A6M21_14395</name>
</gene>
<organism evidence="11 12">
    <name type="scientific">Desulfotomaculum copahuensis</name>
    <dbReference type="NCBI Taxonomy" id="1838280"/>
    <lineage>
        <taxon>Bacteria</taxon>
        <taxon>Bacillati</taxon>
        <taxon>Bacillota</taxon>
        <taxon>Clostridia</taxon>
        <taxon>Eubacteriales</taxon>
        <taxon>Desulfotomaculaceae</taxon>
        <taxon>Desulfotomaculum</taxon>
    </lineage>
</organism>
<dbReference type="PROSITE" id="PS00138">
    <property type="entry name" value="SUBTILASE_SER"/>
    <property type="match status" value="1"/>
</dbReference>
<feature type="signal peptide" evidence="9">
    <location>
        <begin position="1"/>
        <end position="24"/>
    </location>
</feature>
<evidence type="ECO:0000256" key="5">
    <source>
        <dbReference type="ARBA" id="ARBA00022825"/>
    </source>
</evidence>
<dbReference type="GO" id="GO:0008240">
    <property type="term" value="F:tripeptidyl-peptidase activity"/>
    <property type="evidence" value="ECO:0007669"/>
    <property type="project" value="TreeGrafter"/>
</dbReference>
<feature type="chain" id="PRO_5008596854" description="Peptidase S53 domain-containing protein" evidence="9">
    <location>
        <begin position="25"/>
        <end position="827"/>
    </location>
</feature>
<accession>A0A1B7LBP1</accession>
<keyword evidence="3" id="KW-0479">Metal-binding</keyword>
<evidence type="ECO:0000256" key="6">
    <source>
        <dbReference type="ARBA" id="ARBA00022837"/>
    </source>
</evidence>
<dbReference type="SMART" id="SM00944">
    <property type="entry name" value="Pro-kuma_activ"/>
    <property type="match status" value="1"/>
</dbReference>
<reference evidence="11 12" key="1">
    <citation type="submission" date="2016-04" db="EMBL/GenBank/DDBJ databases">
        <authorList>
            <person name="Evans L.H."/>
            <person name="Alamgir A."/>
            <person name="Owens N."/>
            <person name="Weber N.D."/>
            <person name="Virtaneva K."/>
            <person name="Barbian K."/>
            <person name="Babar A."/>
            <person name="Rosenke K."/>
        </authorList>
    </citation>
    <scope>NUCLEOTIDE SEQUENCE [LARGE SCALE GENOMIC DNA]</scope>
    <source>
        <strain evidence="11 12">LMa1</strain>
    </source>
</reference>
<feature type="domain" description="Peptidase S53" evidence="10">
    <location>
        <begin position="192"/>
        <end position="539"/>
    </location>
</feature>
<dbReference type="STRING" id="1838280.A6M21_14395"/>
<dbReference type="InterPro" id="IPR000209">
    <property type="entry name" value="Peptidase_S8/S53_dom"/>
</dbReference>
<dbReference type="RefSeq" id="WP_066670521.1">
    <property type="nucleotide sequence ID" value="NZ_LYVF01000188.1"/>
</dbReference>
<proteinExistence type="inferred from homology"/>
<comment type="caution">
    <text evidence="8">Lacks conserved residue(s) required for the propagation of feature annotation.</text>
</comment>
<dbReference type="InterPro" id="IPR023828">
    <property type="entry name" value="Peptidase_S8_Ser-AS"/>
</dbReference>
<dbReference type="Pfam" id="PF00082">
    <property type="entry name" value="Peptidase_S8"/>
    <property type="match status" value="1"/>
</dbReference>
<dbReference type="InterPro" id="IPR015366">
    <property type="entry name" value="S53_propep"/>
</dbReference>
<comment type="caution">
    <text evidence="11">The sequence shown here is derived from an EMBL/GenBank/DDBJ whole genome shotgun (WGS) entry which is preliminary data.</text>
</comment>
<name>A0A1B7LBP1_9FIRM</name>
<dbReference type="SUPFAM" id="SSF54897">
    <property type="entry name" value="Protease propeptides/inhibitors"/>
    <property type="match status" value="1"/>
</dbReference>
<keyword evidence="12" id="KW-1185">Reference proteome</keyword>
<comment type="cofactor">
    <cofactor evidence="1">
        <name>Ca(2+)</name>
        <dbReference type="ChEBI" id="CHEBI:29108"/>
    </cofactor>
</comment>
<dbReference type="InterPro" id="IPR030400">
    <property type="entry name" value="Sedolisin_dom"/>
</dbReference>
<sequence>MNFQRLISLLLCLFLLAGAVPAFAAGADGGVPLAGSVLPLLGDPGCRQVGPLDPDRMLSLTVVLRPQEKFDPPVREQAASRFRTPAAAAEQPLIDYLMQCGLAVNPGAGGLTISAGGTAAAVAKALHVQLFRYVYQGEEFFANDRPVTLPPDLSAGVAGVFGLNNFQAFHSLRRSIKIKKPAIRPLLGRQPYTPPYIPAEIHKIYGFDQAYAAGLNGAGVTAAVVTFASFNQSDVDKFTGGLDLPSGGGTEVVPVDGGSGAVDFNDNSSVETTMDVENLLSSAPGCRLLVYEAPASATARDMIDAFSQLVNDHRAQVVSLSWGSDDGQLTEDFYVSMDAILQAGAAEGITFVGASGDDGGDHPVFPAEDPYFTAVGGTQLQLNAADGSLAGETGWTGSGGGPSWLIPAPAWQQGAFLPASGYRMSPDIAFDAAPETGYALYYNGGWNYDNGTSDGGTSAAAPEVAAAIVLVDQAQARQHRPPLGAVNQALYGLGAAGSRAVRPVTEGSNGPYQCGSGYNMVTGWGVPRVFDLITALTGFSAAPTVSITADSLRAATGDNVAVTATAGGITNPQYQFWIQNPLDQSWSSSGDYSGSGGFTFTESIPGTYTVLACARSGDGSGGAPVQSAPVTITFFSSRPAVSALAVTGPNGSQPAGGRAVFTAAAADPGGVPEYQFWVHDATGWRAAQDYSTRNTFALDSLQPGSYVVVVYALDQNDFAAGRWTSAYRQSFVLNVASSVRLNAPAGAVTGGTVDLTALAAGLTGAEYQFWYQSPDGSWHGSDYSSANSFHFTAGSPGVYHLVVYAKDHYAPNTARFSVFDTAAVNVQ</sequence>
<evidence type="ECO:0000256" key="3">
    <source>
        <dbReference type="ARBA" id="ARBA00022723"/>
    </source>
</evidence>
<dbReference type="EMBL" id="LYVF01000188">
    <property type="protein sequence ID" value="OAT79898.1"/>
    <property type="molecule type" value="Genomic_DNA"/>
</dbReference>
<keyword evidence="2" id="KW-0645">Protease</keyword>
<evidence type="ECO:0000256" key="9">
    <source>
        <dbReference type="SAM" id="SignalP"/>
    </source>
</evidence>
<evidence type="ECO:0000313" key="11">
    <source>
        <dbReference type="EMBL" id="OAT79898.1"/>
    </source>
</evidence>
<keyword evidence="7" id="KW-0865">Zymogen</keyword>
<keyword evidence="5" id="KW-0720">Serine protease</keyword>
<dbReference type="GO" id="GO:0006508">
    <property type="term" value="P:proteolysis"/>
    <property type="evidence" value="ECO:0007669"/>
    <property type="project" value="UniProtKB-KW"/>
</dbReference>
<protein>
    <recommendedName>
        <fullName evidence="10">Peptidase S53 domain-containing protein</fullName>
    </recommendedName>
</protein>
<keyword evidence="6" id="KW-0106">Calcium</keyword>
<evidence type="ECO:0000256" key="4">
    <source>
        <dbReference type="ARBA" id="ARBA00022801"/>
    </source>
</evidence>
<dbReference type="CDD" id="cd04056">
    <property type="entry name" value="Peptidases_S53"/>
    <property type="match status" value="1"/>
</dbReference>
<dbReference type="PROSITE" id="PS51695">
    <property type="entry name" value="SEDOLISIN"/>
    <property type="match status" value="1"/>
</dbReference>
<dbReference type="GO" id="GO:0046872">
    <property type="term" value="F:metal ion binding"/>
    <property type="evidence" value="ECO:0007669"/>
    <property type="project" value="UniProtKB-KW"/>
</dbReference>
<dbReference type="InterPro" id="IPR036852">
    <property type="entry name" value="Peptidase_S8/S53_dom_sf"/>
</dbReference>
<evidence type="ECO:0000256" key="8">
    <source>
        <dbReference type="PROSITE-ProRule" id="PRU01240"/>
    </source>
</evidence>
<evidence type="ECO:0000256" key="7">
    <source>
        <dbReference type="ARBA" id="ARBA00023145"/>
    </source>
</evidence>
<dbReference type="PANTHER" id="PTHR14218">
    <property type="entry name" value="PROTEASE S8 TRIPEPTIDYL PEPTIDASE I CLN2"/>
    <property type="match status" value="1"/>
</dbReference>
<dbReference type="InterPro" id="IPR050819">
    <property type="entry name" value="Tripeptidyl-peptidase_I"/>
</dbReference>
<evidence type="ECO:0000313" key="12">
    <source>
        <dbReference type="Proteomes" id="UP000078532"/>
    </source>
</evidence>
<dbReference type="AlphaFoldDB" id="A0A1B7LBP1"/>
<comment type="similarity">
    <text evidence="8">Belongs to the peptidase S8 family.</text>
</comment>
<dbReference type="Proteomes" id="UP000078532">
    <property type="component" value="Unassembled WGS sequence"/>
</dbReference>
<dbReference type="GO" id="GO:0004252">
    <property type="term" value="F:serine-type endopeptidase activity"/>
    <property type="evidence" value="ECO:0007669"/>
    <property type="project" value="InterPro"/>
</dbReference>
<dbReference type="SUPFAM" id="SSF52743">
    <property type="entry name" value="Subtilisin-like"/>
    <property type="match status" value="1"/>
</dbReference>
<dbReference type="Pfam" id="PF09286">
    <property type="entry name" value="Pro-kuma_activ"/>
    <property type="match status" value="1"/>
</dbReference>
<keyword evidence="4" id="KW-0378">Hydrolase</keyword>
<dbReference type="PROSITE" id="PS51892">
    <property type="entry name" value="SUBTILASE"/>
    <property type="match status" value="1"/>
</dbReference>
<evidence type="ECO:0000259" key="10">
    <source>
        <dbReference type="PROSITE" id="PS51695"/>
    </source>
</evidence>
<keyword evidence="9" id="KW-0732">Signal</keyword>